<evidence type="ECO:0000313" key="2">
    <source>
        <dbReference type="EMBL" id="KAA9008438.1"/>
    </source>
</evidence>
<dbReference type="OrthoDB" id="9786134at2"/>
<dbReference type="GO" id="GO:0030151">
    <property type="term" value="F:molybdenum ion binding"/>
    <property type="evidence" value="ECO:0007669"/>
    <property type="project" value="InterPro"/>
</dbReference>
<dbReference type="Pfam" id="PF03473">
    <property type="entry name" value="MOSC"/>
    <property type="match status" value="1"/>
</dbReference>
<dbReference type="SUPFAM" id="SSF50800">
    <property type="entry name" value="PK beta-barrel domain-like"/>
    <property type="match status" value="1"/>
</dbReference>
<evidence type="ECO:0000259" key="1">
    <source>
        <dbReference type="PROSITE" id="PS51340"/>
    </source>
</evidence>
<dbReference type="PANTHER" id="PTHR30212">
    <property type="entry name" value="PROTEIN YIIM"/>
    <property type="match status" value="1"/>
</dbReference>
<dbReference type="Gene3D" id="2.40.33.20">
    <property type="entry name" value="PK beta-barrel domain-like"/>
    <property type="match status" value="1"/>
</dbReference>
<feature type="domain" description="MOSC" evidence="1">
    <location>
        <begin position="28"/>
        <end position="162"/>
    </location>
</feature>
<dbReference type="GO" id="GO:0003824">
    <property type="term" value="F:catalytic activity"/>
    <property type="evidence" value="ECO:0007669"/>
    <property type="project" value="InterPro"/>
</dbReference>
<evidence type="ECO:0000313" key="3">
    <source>
        <dbReference type="Proteomes" id="UP000367750"/>
    </source>
</evidence>
<gene>
    <name evidence="2" type="ORF">F4V43_01430</name>
</gene>
<comment type="caution">
    <text evidence="2">The sequence shown here is derived from an EMBL/GenBank/DDBJ whole genome shotgun (WGS) entry which is preliminary data.</text>
</comment>
<accession>A0A5J5GLB0</accession>
<name>A0A5J5GLB0_9BACL</name>
<proteinExistence type="predicted"/>
<dbReference type="GO" id="GO:0030170">
    <property type="term" value="F:pyridoxal phosphate binding"/>
    <property type="evidence" value="ECO:0007669"/>
    <property type="project" value="InterPro"/>
</dbReference>
<dbReference type="AlphaFoldDB" id="A0A5J5GLB0"/>
<sequence>MRVIQLSVGQPAPVEYRGKPVETGIYKQPVEGPLRVAFHGITGDGQGDLVHHGGPDKAVCAYPSEHYAYWASWLGRPPGSAAFGENVTTEGLLETEVCIGDLYEVGTALLQVSQPRYPCFKLSLKHGPAEFPARVLETGYSGFYFRVLREGEIAANSAIVKVARGEGGVTVRRVLRAMEVGRRDPSGLEELAALTALSEGIRRDFREWMGRA</sequence>
<organism evidence="2 3">
    <name type="scientific">Paenibacillus spiritus</name>
    <dbReference type="NCBI Taxonomy" id="2496557"/>
    <lineage>
        <taxon>Bacteria</taxon>
        <taxon>Bacillati</taxon>
        <taxon>Bacillota</taxon>
        <taxon>Bacilli</taxon>
        <taxon>Bacillales</taxon>
        <taxon>Paenibacillaceae</taxon>
        <taxon>Paenibacillus</taxon>
    </lineage>
</organism>
<dbReference type="RefSeq" id="WP_150456460.1">
    <property type="nucleotide sequence ID" value="NZ_VYKK01000003.1"/>
</dbReference>
<dbReference type="InterPro" id="IPR052353">
    <property type="entry name" value="Benzoxazolinone_Detox_Enz"/>
</dbReference>
<dbReference type="InterPro" id="IPR005302">
    <property type="entry name" value="MoCF_Sase_C"/>
</dbReference>
<reference evidence="2 3" key="1">
    <citation type="submission" date="2019-09" db="EMBL/GenBank/DDBJ databases">
        <title>Bacillus ochoae sp. nov., Paenibacillus whitsoniae sp. nov., Paenibacillus spiritus sp. nov. Isolated from the Mars Exploration Rover during spacecraft assembly.</title>
        <authorList>
            <person name="Seuylemezian A."/>
            <person name="Vaishampayan P."/>
        </authorList>
    </citation>
    <scope>NUCLEOTIDE SEQUENCE [LARGE SCALE GENOMIC DNA]</scope>
    <source>
        <strain evidence="2 3">MER_111</strain>
    </source>
</reference>
<dbReference type="InterPro" id="IPR011037">
    <property type="entry name" value="Pyrv_Knase-like_insert_dom_sf"/>
</dbReference>
<keyword evidence="3" id="KW-1185">Reference proteome</keyword>
<dbReference type="Proteomes" id="UP000367750">
    <property type="component" value="Unassembled WGS sequence"/>
</dbReference>
<dbReference type="PANTHER" id="PTHR30212:SF2">
    <property type="entry name" value="PROTEIN YIIM"/>
    <property type="match status" value="1"/>
</dbReference>
<dbReference type="PROSITE" id="PS51340">
    <property type="entry name" value="MOSC"/>
    <property type="match status" value="1"/>
</dbReference>
<dbReference type="EMBL" id="VYKK01000003">
    <property type="protein sequence ID" value="KAA9008438.1"/>
    <property type="molecule type" value="Genomic_DNA"/>
</dbReference>
<protein>
    <submittedName>
        <fullName evidence="2">MOSC domain-containing protein</fullName>
    </submittedName>
</protein>